<evidence type="ECO:0008006" key="3">
    <source>
        <dbReference type="Google" id="ProtNLM"/>
    </source>
</evidence>
<protein>
    <recommendedName>
        <fullName evidence="3">TIR domain-containing protein</fullName>
    </recommendedName>
</protein>
<name>A0ABQ4J287_9ACTN</name>
<gene>
    <name evidence="1" type="ORF">Vlu01_47490</name>
</gene>
<evidence type="ECO:0000313" key="1">
    <source>
        <dbReference type="EMBL" id="GIJ24125.1"/>
    </source>
</evidence>
<sequence>MTPEEPAGQHACYFFLSHAHPPTVDRTVELDYYERMVFEDLARVVGELPRARPHWRTGLFRPCGDPSTGSAARIERALATVAVFVALRSESYDTDEAASAERSAFLCQSPTLHVRSPEQRLLPVLWEVTPGTAGQIDVALVPDVPQYAETGLIALSRRRGERAAYERVLAYLGDSIIELAEGRRPTPRVPWPPQRPREARPAFVVATLAASPVTEAAHQGQPAAGEEQPDRLRQVAAQVAGAVNRTRFNVELVEISAGYDRVGRPGVLLVEEEAWGDPANGAHVRRLLDGLPAWVQPLIVPAGDAPLRLPGVDGSGGRQARVAARHRAPRPRIMTTVDDPLTVIAAAIGRAVRHFDDEHLVERRYPPRPRSNSHPEE</sequence>
<dbReference type="EMBL" id="BOPB01000030">
    <property type="protein sequence ID" value="GIJ24125.1"/>
    <property type="molecule type" value="Genomic_DNA"/>
</dbReference>
<organism evidence="1 2">
    <name type="scientific">Micromonospora lutea</name>
    <dbReference type="NCBI Taxonomy" id="419825"/>
    <lineage>
        <taxon>Bacteria</taxon>
        <taxon>Bacillati</taxon>
        <taxon>Actinomycetota</taxon>
        <taxon>Actinomycetes</taxon>
        <taxon>Micromonosporales</taxon>
        <taxon>Micromonosporaceae</taxon>
        <taxon>Micromonospora</taxon>
    </lineage>
</organism>
<evidence type="ECO:0000313" key="2">
    <source>
        <dbReference type="Proteomes" id="UP000643165"/>
    </source>
</evidence>
<dbReference type="Proteomes" id="UP000643165">
    <property type="component" value="Unassembled WGS sequence"/>
</dbReference>
<accession>A0ABQ4J287</accession>
<reference evidence="1 2" key="1">
    <citation type="submission" date="2021-01" db="EMBL/GenBank/DDBJ databases">
        <title>Whole genome shotgun sequence of Verrucosispora lutea NBRC 106530.</title>
        <authorList>
            <person name="Komaki H."/>
            <person name="Tamura T."/>
        </authorList>
    </citation>
    <scope>NUCLEOTIDE SEQUENCE [LARGE SCALE GENOMIC DNA]</scope>
    <source>
        <strain evidence="1 2">NBRC 106530</strain>
    </source>
</reference>
<comment type="caution">
    <text evidence="1">The sequence shown here is derived from an EMBL/GenBank/DDBJ whole genome shotgun (WGS) entry which is preliminary data.</text>
</comment>
<proteinExistence type="predicted"/>
<keyword evidence="2" id="KW-1185">Reference proteome</keyword>
<dbReference type="RefSeq" id="WP_204003429.1">
    <property type="nucleotide sequence ID" value="NZ_BOPB01000030.1"/>
</dbReference>